<feature type="transmembrane region" description="Helical" evidence="6">
    <location>
        <begin position="341"/>
        <end position="361"/>
    </location>
</feature>
<evidence type="ECO:0000256" key="2">
    <source>
        <dbReference type="ARBA" id="ARBA00022475"/>
    </source>
</evidence>
<dbReference type="Pfam" id="PF13440">
    <property type="entry name" value="Polysacc_synt_3"/>
    <property type="match status" value="1"/>
</dbReference>
<keyword evidence="3 6" id="KW-0812">Transmembrane</keyword>
<keyword evidence="8" id="KW-1185">Reference proteome</keyword>
<evidence type="ECO:0000313" key="7">
    <source>
        <dbReference type="EMBL" id="NJC34181.1"/>
    </source>
</evidence>
<evidence type="ECO:0000256" key="5">
    <source>
        <dbReference type="ARBA" id="ARBA00023136"/>
    </source>
</evidence>
<proteinExistence type="predicted"/>
<evidence type="ECO:0000256" key="3">
    <source>
        <dbReference type="ARBA" id="ARBA00022692"/>
    </source>
</evidence>
<dbReference type="PANTHER" id="PTHR30250:SF11">
    <property type="entry name" value="O-ANTIGEN TRANSPORTER-RELATED"/>
    <property type="match status" value="1"/>
</dbReference>
<sequence>MLRSSIWRTRELIRSPFTRSVGSMMAYTAIGQSVYLLTGPLLGRFFTPAEFGLYGLFYTFAVTAAGLMFLNYDFAIPAAANEDDARRLTIASGAIVLIAVPLIGILLALLSWQEIGGFGDLPPSCALLLIALLFAQAMVQLCQNWMIREDRTIVIGKASVTLNLARGITQVGTGLIGASWGGLASGELAGRIANLWHLARYRKWQGLYLACRRYPRADLRATLHRYNQFPLLLLPSQTLDSGVGFAQSAALAYFFGPSGLGIFFLMRRTLDLPVAFVFRSLSDIFYARQARDVRFAPDRVRPFFMRSVLLLAGAGTLVGVPLMIASPALFALIFGPEWRQAGVLAAIMAPAAIMNLAVAPVARVFALTTKPHLRFWFSAANLGGTLLALLSVKLLALDLVGATIALSIATFVAYVVYFVAGYVASAALLPPEPVAEQ</sequence>
<accession>A0ABX0XLD9</accession>
<dbReference type="EMBL" id="JAATJE010000001">
    <property type="protein sequence ID" value="NJC34181.1"/>
    <property type="molecule type" value="Genomic_DNA"/>
</dbReference>
<comment type="subcellular location">
    <subcellularLocation>
        <location evidence="1">Cell membrane</location>
        <topology evidence="1">Multi-pass membrane protein</topology>
    </subcellularLocation>
</comment>
<feature type="transmembrane region" description="Helical" evidence="6">
    <location>
        <begin position="55"/>
        <end position="76"/>
    </location>
</feature>
<reference evidence="7 8" key="1">
    <citation type="submission" date="2020-03" db="EMBL/GenBank/DDBJ databases">
        <title>Genomic Encyclopedia of Type Strains, Phase IV (KMG-IV): sequencing the most valuable type-strain genomes for metagenomic binning, comparative biology and taxonomic classification.</title>
        <authorList>
            <person name="Goeker M."/>
        </authorList>
    </citation>
    <scope>NUCLEOTIDE SEQUENCE [LARGE SCALE GENOMIC DNA]</scope>
    <source>
        <strain evidence="7 8">DSM 27651</strain>
    </source>
</reference>
<dbReference type="Proteomes" id="UP000734218">
    <property type="component" value="Unassembled WGS sequence"/>
</dbReference>
<keyword evidence="4 6" id="KW-1133">Transmembrane helix</keyword>
<evidence type="ECO:0000313" key="8">
    <source>
        <dbReference type="Proteomes" id="UP000734218"/>
    </source>
</evidence>
<name>A0ABX0XLD9_9SPHN</name>
<protein>
    <submittedName>
        <fullName evidence="7">O-antigen/teichoic acid export membrane protein</fullName>
    </submittedName>
</protein>
<feature type="transmembrane region" description="Helical" evidence="6">
    <location>
        <begin position="404"/>
        <end position="429"/>
    </location>
</feature>
<feature type="transmembrane region" description="Helical" evidence="6">
    <location>
        <begin position="121"/>
        <end position="142"/>
    </location>
</feature>
<evidence type="ECO:0000256" key="4">
    <source>
        <dbReference type="ARBA" id="ARBA00022989"/>
    </source>
</evidence>
<gene>
    <name evidence="7" type="ORF">GGR88_001655</name>
</gene>
<feature type="transmembrane region" description="Helical" evidence="6">
    <location>
        <begin position="21"/>
        <end position="43"/>
    </location>
</feature>
<comment type="caution">
    <text evidence="7">The sequence shown here is derived from an EMBL/GenBank/DDBJ whole genome shotgun (WGS) entry which is preliminary data.</text>
</comment>
<dbReference type="InterPro" id="IPR050833">
    <property type="entry name" value="Poly_Biosynth_Transport"/>
</dbReference>
<feature type="transmembrane region" description="Helical" evidence="6">
    <location>
        <begin position="373"/>
        <end position="392"/>
    </location>
</feature>
<feature type="transmembrane region" description="Helical" evidence="6">
    <location>
        <begin position="308"/>
        <end position="335"/>
    </location>
</feature>
<feature type="transmembrane region" description="Helical" evidence="6">
    <location>
        <begin position="88"/>
        <end position="109"/>
    </location>
</feature>
<organism evidence="7 8">
    <name type="scientific">Sphingomonas jejuensis</name>
    <dbReference type="NCBI Taxonomy" id="904715"/>
    <lineage>
        <taxon>Bacteria</taxon>
        <taxon>Pseudomonadati</taxon>
        <taxon>Pseudomonadota</taxon>
        <taxon>Alphaproteobacteria</taxon>
        <taxon>Sphingomonadales</taxon>
        <taxon>Sphingomonadaceae</taxon>
        <taxon>Sphingomonas</taxon>
    </lineage>
</organism>
<keyword evidence="5 6" id="KW-0472">Membrane</keyword>
<dbReference type="PANTHER" id="PTHR30250">
    <property type="entry name" value="PST FAMILY PREDICTED COLANIC ACID TRANSPORTER"/>
    <property type="match status" value="1"/>
</dbReference>
<evidence type="ECO:0000256" key="1">
    <source>
        <dbReference type="ARBA" id="ARBA00004651"/>
    </source>
</evidence>
<evidence type="ECO:0000256" key="6">
    <source>
        <dbReference type="SAM" id="Phobius"/>
    </source>
</evidence>
<keyword evidence="2" id="KW-1003">Cell membrane</keyword>
<dbReference type="RefSeq" id="WP_167954060.1">
    <property type="nucleotide sequence ID" value="NZ_JAATJE010000001.1"/>
</dbReference>